<name>A0ABP9YHH5_9FUNG</name>
<dbReference type="PROSITE" id="PS01184">
    <property type="entry name" value="UBIE_2"/>
    <property type="match status" value="1"/>
</dbReference>
<dbReference type="SUPFAM" id="SSF53335">
    <property type="entry name" value="S-adenosyl-L-methionine-dependent methyltransferases"/>
    <property type="match status" value="1"/>
</dbReference>
<accession>A0ABP9YHH5</accession>
<dbReference type="InterPro" id="IPR041698">
    <property type="entry name" value="Methyltransf_25"/>
</dbReference>
<dbReference type="PANTHER" id="PTHR43591:SF24">
    <property type="entry name" value="2-METHOXY-6-POLYPRENYL-1,4-BENZOQUINOL METHYLASE, MITOCHONDRIAL"/>
    <property type="match status" value="1"/>
</dbReference>
<dbReference type="Pfam" id="PF13649">
    <property type="entry name" value="Methyltransf_25"/>
    <property type="match status" value="1"/>
</dbReference>
<dbReference type="InterPro" id="IPR023576">
    <property type="entry name" value="UbiE/COQ5_MeTrFase_CS"/>
</dbReference>
<keyword evidence="2" id="KW-0808">Transferase</keyword>
<comment type="caution">
    <text evidence="5">The sequence shown here is derived from an EMBL/GenBank/DDBJ whole genome shotgun (WGS) entry which is preliminary data.</text>
</comment>
<keyword evidence="6" id="KW-1185">Reference proteome</keyword>
<gene>
    <name evidence="5" type="ORF">HPULCUR_011935</name>
</gene>
<evidence type="ECO:0000313" key="5">
    <source>
        <dbReference type="EMBL" id="GAA5806401.1"/>
    </source>
</evidence>
<proteinExistence type="predicted"/>
<dbReference type="PANTHER" id="PTHR43591">
    <property type="entry name" value="METHYLTRANSFERASE"/>
    <property type="match status" value="1"/>
</dbReference>
<evidence type="ECO:0000259" key="4">
    <source>
        <dbReference type="Pfam" id="PF13649"/>
    </source>
</evidence>
<dbReference type="Proteomes" id="UP001476247">
    <property type="component" value="Unassembled WGS sequence"/>
</dbReference>
<organism evidence="5 6">
    <name type="scientific">Helicostylum pulchrum</name>
    <dbReference type="NCBI Taxonomy" id="562976"/>
    <lineage>
        <taxon>Eukaryota</taxon>
        <taxon>Fungi</taxon>
        <taxon>Fungi incertae sedis</taxon>
        <taxon>Mucoromycota</taxon>
        <taxon>Mucoromycotina</taxon>
        <taxon>Mucoromycetes</taxon>
        <taxon>Mucorales</taxon>
        <taxon>Mucorineae</taxon>
        <taxon>Mucoraceae</taxon>
        <taxon>Helicostylum</taxon>
    </lineage>
</organism>
<dbReference type="Gene3D" id="3.40.50.150">
    <property type="entry name" value="Vaccinia Virus protein VP39"/>
    <property type="match status" value="1"/>
</dbReference>
<evidence type="ECO:0000256" key="2">
    <source>
        <dbReference type="ARBA" id="ARBA00022679"/>
    </source>
</evidence>
<sequence length="294" mass="33472">MSAQDNKEHIQILENGREYYDNEKIAYLLPHDIDECGRLEKQHRVFKYIFQKNFWAPVRKQLDEGITVLDSGCGPGSWALDMAKDFPKSKFHGVDISNFFPDESKPDNCEFVIGNLTETLPFEDNTFDYIHQRLLILGLTNGGWKKSLSELLRVLKPGGYIEILEVSAPNVKDLHNGGPLLVQVHVALAEMMESRDIPVTIATELKNRVTEAGFVNAVETLDFLPLNHSGRGGELIWSDYYHVYVNIRPMMTKSNPEWDNLEAYEKFLGECATEAKTKETSLGWHIICAQKPLN</sequence>
<evidence type="ECO:0000256" key="1">
    <source>
        <dbReference type="ARBA" id="ARBA00022603"/>
    </source>
</evidence>
<reference evidence="5 6" key="1">
    <citation type="submission" date="2024-04" db="EMBL/GenBank/DDBJ databases">
        <title>genome sequences of Mucor flavus KT1a and Helicostylum pulchrum KT1b strains isolation_sourced from the surface of a dry-aged beef.</title>
        <authorList>
            <person name="Toyotome T."/>
            <person name="Hosono M."/>
            <person name="Torimaru M."/>
            <person name="Fukuda K."/>
            <person name="Mikami N."/>
        </authorList>
    </citation>
    <scope>NUCLEOTIDE SEQUENCE [LARGE SCALE GENOMIC DNA]</scope>
    <source>
        <strain evidence="5 6">KT1b</strain>
    </source>
</reference>
<evidence type="ECO:0000313" key="6">
    <source>
        <dbReference type="Proteomes" id="UP001476247"/>
    </source>
</evidence>
<dbReference type="CDD" id="cd02440">
    <property type="entry name" value="AdoMet_MTases"/>
    <property type="match status" value="1"/>
</dbReference>
<feature type="domain" description="Methyltransferase" evidence="4">
    <location>
        <begin position="68"/>
        <end position="159"/>
    </location>
</feature>
<dbReference type="EMBL" id="BAABUJ010000064">
    <property type="protein sequence ID" value="GAA5806401.1"/>
    <property type="molecule type" value="Genomic_DNA"/>
</dbReference>
<evidence type="ECO:0000256" key="3">
    <source>
        <dbReference type="ARBA" id="ARBA00022691"/>
    </source>
</evidence>
<dbReference type="InterPro" id="IPR029063">
    <property type="entry name" value="SAM-dependent_MTases_sf"/>
</dbReference>
<protein>
    <recommendedName>
        <fullName evidence="4">Methyltransferase domain-containing protein</fullName>
    </recommendedName>
</protein>
<keyword evidence="1" id="KW-0489">Methyltransferase</keyword>
<keyword evidence="3" id="KW-0949">S-adenosyl-L-methionine</keyword>